<reference evidence="2 3" key="1">
    <citation type="submission" date="2018-10" db="EMBL/GenBank/DDBJ databases">
        <title>Genomic Encyclopedia of Archaeal and Bacterial Type Strains, Phase II (KMG-II): from individual species to whole genera.</title>
        <authorList>
            <person name="Goeker M."/>
        </authorList>
    </citation>
    <scope>NUCLEOTIDE SEQUENCE [LARGE SCALE GENOMIC DNA]</scope>
    <source>
        <strain evidence="2 3">RP-AC37</strain>
    </source>
</reference>
<evidence type="ECO:0000313" key="3">
    <source>
        <dbReference type="Proteomes" id="UP000281955"/>
    </source>
</evidence>
<dbReference type="PANTHER" id="PTHR14859:SF15">
    <property type="entry name" value="ENDONUCLEASE_EXONUCLEASE_PHOSPHATASE DOMAIN-CONTAINING PROTEIN"/>
    <property type="match status" value="1"/>
</dbReference>
<dbReference type="InterPro" id="IPR036691">
    <property type="entry name" value="Endo/exonu/phosph_ase_sf"/>
</dbReference>
<dbReference type="PANTHER" id="PTHR14859">
    <property type="entry name" value="CALCOFLUOR WHITE HYPERSENSITIVE PROTEIN PRECURSOR"/>
    <property type="match status" value="1"/>
</dbReference>
<accession>A0A420XMK6</accession>
<dbReference type="OrthoDB" id="155529at2"/>
<dbReference type="GO" id="GO:0006506">
    <property type="term" value="P:GPI anchor biosynthetic process"/>
    <property type="evidence" value="ECO:0007669"/>
    <property type="project" value="TreeGrafter"/>
</dbReference>
<evidence type="ECO:0000259" key="1">
    <source>
        <dbReference type="Pfam" id="PF03372"/>
    </source>
</evidence>
<dbReference type="InterPro" id="IPR005135">
    <property type="entry name" value="Endo/exonuclease/phosphatase"/>
</dbReference>
<dbReference type="SUPFAM" id="SSF56219">
    <property type="entry name" value="DNase I-like"/>
    <property type="match status" value="1"/>
</dbReference>
<keyword evidence="2" id="KW-0269">Exonuclease</keyword>
<feature type="domain" description="Endonuclease/exonuclease/phosphatase" evidence="1">
    <location>
        <begin position="7"/>
        <end position="255"/>
    </location>
</feature>
<organism evidence="2 3">
    <name type="scientific">Motilibacter peucedani</name>
    <dbReference type="NCBI Taxonomy" id="598650"/>
    <lineage>
        <taxon>Bacteria</taxon>
        <taxon>Bacillati</taxon>
        <taxon>Actinomycetota</taxon>
        <taxon>Actinomycetes</taxon>
        <taxon>Motilibacterales</taxon>
        <taxon>Motilibacteraceae</taxon>
        <taxon>Motilibacter</taxon>
    </lineage>
</organism>
<sequence length="284" mass="29724">MTALRLATWNLLHGVSTTDGTVSEAALRSAVTALDADVLGLQEVDSEQPRSHGLREAAVAADALGAVDWRWLPTLVGTPGRHRTWRPTVLGEVVQGSPAYGIALLSRLPVLRWAELRLAAAPFGAPLVVPGDPRPRVVVVPDEPRAALAAVVETADGPVSVVTAHLSFVPGFNVRQLRQVVRWARAELPAPRVLLGDLNLPGGLPGRVSGWQQVGRVPTYPSARPRLAFDAVLGDGLSGWSASEPRAVPLPVSDHAALVLELSSASSSARPGSGSGRSTTPLAT</sequence>
<keyword evidence="2" id="KW-0255">Endonuclease</keyword>
<evidence type="ECO:0000313" key="2">
    <source>
        <dbReference type="EMBL" id="RKS72511.1"/>
    </source>
</evidence>
<keyword evidence="2" id="KW-0378">Hydrolase</keyword>
<dbReference type="GO" id="GO:0004527">
    <property type="term" value="F:exonuclease activity"/>
    <property type="evidence" value="ECO:0007669"/>
    <property type="project" value="UniProtKB-KW"/>
</dbReference>
<dbReference type="EMBL" id="RBWV01000013">
    <property type="protein sequence ID" value="RKS72511.1"/>
    <property type="molecule type" value="Genomic_DNA"/>
</dbReference>
<keyword evidence="3" id="KW-1185">Reference proteome</keyword>
<gene>
    <name evidence="2" type="ORF">CLV35_2756</name>
</gene>
<name>A0A420XMK6_9ACTN</name>
<keyword evidence="2" id="KW-0540">Nuclease</keyword>
<comment type="caution">
    <text evidence="2">The sequence shown here is derived from an EMBL/GenBank/DDBJ whole genome shotgun (WGS) entry which is preliminary data.</text>
</comment>
<proteinExistence type="predicted"/>
<dbReference type="InParanoid" id="A0A420XMK6"/>
<dbReference type="InterPro" id="IPR051916">
    <property type="entry name" value="GPI-anchor_lipid_remodeler"/>
</dbReference>
<protein>
    <submittedName>
        <fullName evidence="2">Endonuclease/exonuclease/phosphatase family metal-dependent hydrolase</fullName>
    </submittedName>
</protein>
<dbReference type="Pfam" id="PF03372">
    <property type="entry name" value="Exo_endo_phos"/>
    <property type="match status" value="1"/>
</dbReference>
<dbReference type="Proteomes" id="UP000281955">
    <property type="component" value="Unassembled WGS sequence"/>
</dbReference>
<dbReference type="GO" id="GO:0016020">
    <property type="term" value="C:membrane"/>
    <property type="evidence" value="ECO:0007669"/>
    <property type="project" value="GOC"/>
</dbReference>
<dbReference type="GO" id="GO:0004519">
    <property type="term" value="F:endonuclease activity"/>
    <property type="evidence" value="ECO:0007669"/>
    <property type="project" value="UniProtKB-KW"/>
</dbReference>
<dbReference type="Gene3D" id="3.60.10.10">
    <property type="entry name" value="Endonuclease/exonuclease/phosphatase"/>
    <property type="match status" value="1"/>
</dbReference>
<dbReference type="AlphaFoldDB" id="A0A420XMK6"/>